<name>E6PZ58_9ZZZZ</name>
<dbReference type="InterPro" id="IPR013762">
    <property type="entry name" value="Integrase-like_cat_sf"/>
</dbReference>
<dbReference type="GO" id="GO:0044826">
    <property type="term" value="P:viral genome integration into host DNA"/>
    <property type="evidence" value="ECO:0007669"/>
    <property type="project" value="UniProtKB-KW"/>
</dbReference>
<dbReference type="InterPro" id="IPR002104">
    <property type="entry name" value="Integrase_catalytic"/>
</dbReference>
<dbReference type="InterPro" id="IPR044068">
    <property type="entry name" value="CB"/>
</dbReference>
<evidence type="ECO:0000256" key="1">
    <source>
        <dbReference type="ARBA" id="ARBA00008857"/>
    </source>
</evidence>
<dbReference type="PROSITE" id="PS51900">
    <property type="entry name" value="CB"/>
    <property type="match status" value="1"/>
</dbReference>
<dbReference type="PROSITE" id="PS51898">
    <property type="entry name" value="TYR_RECOMBINASE"/>
    <property type="match status" value="1"/>
</dbReference>
<dbReference type="Gene3D" id="3.30.160.390">
    <property type="entry name" value="Integrase, DNA-binding domain"/>
    <property type="match status" value="1"/>
</dbReference>
<dbReference type="InterPro" id="IPR025166">
    <property type="entry name" value="Integrase_DNA_bind_dom"/>
</dbReference>
<dbReference type="GO" id="GO:0006310">
    <property type="term" value="P:DNA recombination"/>
    <property type="evidence" value="ECO:0007669"/>
    <property type="project" value="UniProtKB-KW"/>
</dbReference>
<dbReference type="InterPro" id="IPR010998">
    <property type="entry name" value="Integrase_recombinase_N"/>
</dbReference>
<dbReference type="SUPFAM" id="SSF56349">
    <property type="entry name" value="DNA breaking-rejoining enzymes"/>
    <property type="match status" value="1"/>
</dbReference>
<dbReference type="GO" id="GO:0003677">
    <property type="term" value="F:DNA binding"/>
    <property type="evidence" value="ECO:0007669"/>
    <property type="project" value="UniProtKB-KW"/>
</dbReference>
<keyword evidence="5" id="KW-1179">Viral genome integration</keyword>
<evidence type="ECO:0000256" key="5">
    <source>
        <dbReference type="ARBA" id="ARBA00023195"/>
    </source>
</evidence>
<dbReference type="Pfam" id="PF00589">
    <property type="entry name" value="Phage_integrase"/>
    <property type="match status" value="1"/>
</dbReference>
<dbReference type="GO" id="GO:0046718">
    <property type="term" value="P:symbiont entry into host cell"/>
    <property type="evidence" value="ECO:0007669"/>
    <property type="project" value="UniProtKB-KW"/>
</dbReference>
<accession>E6PZ58</accession>
<dbReference type="AlphaFoldDB" id="E6PZ58"/>
<evidence type="ECO:0000256" key="4">
    <source>
        <dbReference type="ARBA" id="ARBA00023172"/>
    </source>
</evidence>
<evidence type="ECO:0000256" key="3">
    <source>
        <dbReference type="ARBA" id="ARBA00023125"/>
    </source>
</evidence>
<dbReference type="Gene3D" id="1.10.150.130">
    <property type="match status" value="1"/>
</dbReference>
<keyword evidence="4" id="KW-0233">DNA recombination</keyword>
<dbReference type="Gene3D" id="1.10.443.10">
    <property type="entry name" value="Intergrase catalytic core"/>
    <property type="match status" value="1"/>
</dbReference>
<dbReference type="InterPro" id="IPR011010">
    <property type="entry name" value="DNA_brk_join_enz"/>
</dbReference>
<sequence length="405" mass="45375">MALTDTEVRKARPAEKPYRLSGAGSLYLWVTPAGGKLWRWAYKHEGKEKLMSFGKYPDVPLALARERHAEARKLLASGLDPMGQRKAAKTAEKVAAENSFRSMASQWFDHWKAEKSAQHVDATRRRMDANIFPLLGARPISDIEAPELVAMVKAIEARGAGDLAKRAMQNVGQIFRYAIAHGYAKRNPASEIRPADVLRPTHKTNLARIDAKELPALLRSIEVYQGTHVTRLAMKLMALTFVRTSELIGAKWKEFDIEAARWAIPAERMKMRDPHIVPLASQAIEVLEMLRTLTGGGEFLFPGDRNAKKPMSNNTILKALERMGYKGRMTGHGFRGLASTILHEQGYAHEHIELQLAHAPRNAVSAAYNHALYLEPRAKMMQDWADFLEQTQRGGKVLPFRNSAA</sequence>
<organism evidence="9">
    <name type="scientific">mine drainage metagenome</name>
    <dbReference type="NCBI Taxonomy" id="410659"/>
    <lineage>
        <taxon>unclassified sequences</taxon>
        <taxon>metagenomes</taxon>
        <taxon>ecological metagenomes</taxon>
    </lineage>
</organism>
<dbReference type="PANTHER" id="PTHR30629:SF2">
    <property type="entry name" value="PROPHAGE INTEGRASE INTS-RELATED"/>
    <property type="match status" value="1"/>
</dbReference>
<proteinExistence type="inferred from homology"/>
<evidence type="ECO:0000313" key="9">
    <source>
        <dbReference type="EMBL" id="CBI00217.1"/>
    </source>
</evidence>
<dbReference type="Pfam" id="PF13356">
    <property type="entry name" value="Arm-DNA-bind_3"/>
    <property type="match status" value="1"/>
</dbReference>
<dbReference type="InterPro" id="IPR050808">
    <property type="entry name" value="Phage_Integrase"/>
</dbReference>
<comment type="similarity">
    <text evidence="1">Belongs to the 'phage' integrase family.</text>
</comment>
<feature type="domain" description="Core-binding (CB)" evidence="8">
    <location>
        <begin position="98"/>
        <end position="179"/>
    </location>
</feature>
<feature type="domain" description="Tyr recombinase" evidence="7">
    <location>
        <begin position="204"/>
        <end position="381"/>
    </location>
</feature>
<dbReference type="PANTHER" id="PTHR30629">
    <property type="entry name" value="PROPHAGE INTEGRASE"/>
    <property type="match status" value="1"/>
</dbReference>
<protein>
    <submittedName>
        <fullName evidence="9">Putative integrase</fullName>
    </submittedName>
</protein>
<dbReference type="Pfam" id="PF22022">
    <property type="entry name" value="Phage_int_M"/>
    <property type="match status" value="1"/>
</dbReference>
<keyword evidence="2" id="KW-0229">DNA integration</keyword>
<keyword evidence="6" id="KW-1160">Virus entry into host cell</keyword>
<evidence type="ECO:0000256" key="6">
    <source>
        <dbReference type="ARBA" id="ARBA00023296"/>
    </source>
</evidence>
<evidence type="ECO:0000259" key="8">
    <source>
        <dbReference type="PROSITE" id="PS51900"/>
    </source>
</evidence>
<evidence type="ECO:0000256" key="2">
    <source>
        <dbReference type="ARBA" id="ARBA00022908"/>
    </source>
</evidence>
<reference evidence="9" key="1">
    <citation type="submission" date="2009-10" db="EMBL/GenBank/DDBJ databases">
        <title>Diversity of trophic interactions inside an arsenic-rich microbial ecosystem.</title>
        <authorList>
            <person name="Bertin P.N."/>
            <person name="Heinrich-Salmeron A."/>
            <person name="Pelletier E."/>
            <person name="Goulhen-Chollet F."/>
            <person name="Arsene-Ploetze F."/>
            <person name="Gallien S."/>
            <person name="Calteau A."/>
            <person name="Vallenet D."/>
            <person name="Casiot C."/>
            <person name="Chane-Woon-Ming B."/>
            <person name="Giloteaux L."/>
            <person name="Barakat M."/>
            <person name="Bonnefoy V."/>
            <person name="Bruneel O."/>
            <person name="Chandler M."/>
            <person name="Cleiss J."/>
            <person name="Duran R."/>
            <person name="Elbaz-Poulichet F."/>
            <person name="Fonknechten N."/>
            <person name="Lauga B."/>
            <person name="Mornico D."/>
            <person name="Ortet P."/>
            <person name="Schaeffer C."/>
            <person name="Siguier P."/>
            <person name="Alexander Thil Smith A."/>
            <person name="Van Dorsselaer A."/>
            <person name="Weissenbach J."/>
            <person name="Medigue C."/>
            <person name="Le Paslier D."/>
        </authorList>
    </citation>
    <scope>NUCLEOTIDE SEQUENCE</scope>
</reference>
<keyword evidence="3" id="KW-0238">DNA-binding</keyword>
<dbReference type="CDD" id="cd00801">
    <property type="entry name" value="INT_P4_C"/>
    <property type="match status" value="1"/>
</dbReference>
<gene>
    <name evidence="9" type="ORF">CARN3_1217</name>
</gene>
<dbReference type="EMBL" id="CABN01000105">
    <property type="protein sequence ID" value="CBI00217.1"/>
    <property type="molecule type" value="Genomic_DNA"/>
</dbReference>
<dbReference type="InterPro" id="IPR053876">
    <property type="entry name" value="Phage_int_M"/>
</dbReference>
<dbReference type="InterPro" id="IPR038488">
    <property type="entry name" value="Integrase_DNA-bd_sf"/>
</dbReference>
<comment type="caution">
    <text evidence="9">The sequence shown here is derived from an EMBL/GenBank/DDBJ whole genome shotgun (WGS) entry which is preliminary data.</text>
</comment>
<dbReference type="GO" id="GO:0075713">
    <property type="term" value="P:establishment of integrated proviral latency"/>
    <property type="evidence" value="ECO:0007669"/>
    <property type="project" value="UniProtKB-KW"/>
</dbReference>
<dbReference type="GO" id="GO:0015074">
    <property type="term" value="P:DNA integration"/>
    <property type="evidence" value="ECO:0007669"/>
    <property type="project" value="UniProtKB-KW"/>
</dbReference>
<evidence type="ECO:0000259" key="7">
    <source>
        <dbReference type="PROSITE" id="PS51898"/>
    </source>
</evidence>